<dbReference type="PANTHER" id="PTHR11461">
    <property type="entry name" value="SERINE PROTEASE INHIBITOR, SERPIN"/>
    <property type="match status" value="1"/>
</dbReference>
<feature type="chain" id="PRO_5041308584" description="Serpin domain-containing protein" evidence="4">
    <location>
        <begin position="20"/>
        <end position="404"/>
    </location>
</feature>
<evidence type="ECO:0000256" key="4">
    <source>
        <dbReference type="SAM" id="SignalP"/>
    </source>
</evidence>
<dbReference type="CDD" id="cd19598">
    <property type="entry name" value="serpin77Ba-like_insects"/>
    <property type="match status" value="1"/>
</dbReference>
<dbReference type="SUPFAM" id="SSF56574">
    <property type="entry name" value="Serpins"/>
    <property type="match status" value="1"/>
</dbReference>
<feature type="domain" description="Serpin" evidence="5">
    <location>
        <begin position="31"/>
        <end position="399"/>
    </location>
</feature>
<name>A0AA38HKK0_9CUCU</name>
<dbReference type="InterPro" id="IPR000215">
    <property type="entry name" value="Serpin_fam"/>
</dbReference>
<dbReference type="Gene3D" id="3.30.497.10">
    <property type="entry name" value="Antithrombin, subunit I, domain 2"/>
    <property type="match status" value="1"/>
</dbReference>
<dbReference type="EMBL" id="JALNTZ010000010">
    <property type="protein sequence ID" value="KAJ3639295.1"/>
    <property type="molecule type" value="Genomic_DNA"/>
</dbReference>
<evidence type="ECO:0000256" key="1">
    <source>
        <dbReference type="ARBA" id="ARBA00022690"/>
    </source>
</evidence>
<comment type="caution">
    <text evidence="6">The sequence shown here is derived from an EMBL/GenBank/DDBJ whole genome shotgun (WGS) entry which is preliminary data.</text>
</comment>
<sequence>MVLKRKLFFLLLTLVCAKSQTISDSLNAFTIDLLAATSRENGSPRNLALSPYTVWTLLSIIDEGAKDNTAKQLETVLRIPDASGKSAFRNNFRNLSNIVSAKDSGVNLDIYNSIFTRKDQTLKTEYRDVVRTNYDVNVQPIDFDNQDVASATINKYIAQATKNRITNFINPDDLAYASVFIVSALYFKGAWMQPFNPNQTRPDTFYDEKQNKLGEVDMMYQMNPFAYARLEWIRGYSVELPYGEGDKMSMILILPYKDQTVQGMLQLMTQEPFSKIINKLEKAAIDFEGDDVQVYLPRFKIESDLTLNAILQKMGVTDVFDEANANLLGMFEHFLYVTRLIQRAEIEVNEEGTVASAASGASVINKMPPPKFVANRPFLYFLVNKPTKSIMFAGKMTVPSKVAS</sequence>
<evidence type="ECO:0000313" key="6">
    <source>
        <dbReference type="EMBL" id="KAJ3639295.1"/>
    </source>
</evidence>
<comment type="similarity">
    <text evidence="3">Belongs to the serpin family.</text>
</comment>
<dbReference type="InterPro" id="IPR042178">
    <property type="entry name" value="Serpin_sf_1"/>
</dbReference>
<gene>
    <name evidence="6" type="ORF">Zmor_002660</name>
</gene>
<organism evidence="6 7">
    <name type="scientific">Zophobas morio</name>
    <dbReference type="NCBI Taxonomy" id="2755281"/>
    <lineage>
        <taxon>Eukaryota</taxon>
        <taxon>Metazoa</taxon>
        <taxon>Ecdysozoa</taxon>
        <taxon>Arthropoda</taxon>
        <taxon>Hexapoda</taxon>
        <taxon>Insecta</taxon>
        <taxon>Pterygota</taxon>
        <taxon>Neoptera</taxon>
        <taxon>Endopterygota</taxon>
        <taxon>Coleoptera</taxon>
        <taxon>Polyphaga</taxon>
        <taxon>Cucujiformia</taxon>
        <taxon>Tenebrionidae</taxon>
        <taxon>Zophobas</taxon>
    </lineage>
</organism>
<keyword evidence="7" id="KW-1185">Reference proteome</keyword>
<dbReference type="Proteomes" id="UP001168821">
    <property type="component" value="Unassembled WGS sequence"/>
</dbReference>
<dbReference type="Gene3D" id="2.30.39.10">
    <property type="entry name" value="Alpha-1-antitrypsin, domain 1"/>
    <property type="match status" value="1"/>
</dbReference>
<dbReference type="SMART" id="SM00093">
    <property type="entry name" value="SERPIN"/>
    <property type="match status" value="1"/>
</dbReference>
<dbReference type="GO" id="GO:0005615">
    <property type="term" value="C:extracellular space"/>
    <property type="evidence" value="ECO:0007669"/>
    <property type="project" value="InterPro"/>
</dbReference>
<evidence type="ECO:0000259" key="5">
    <source>
        <dbReference type="SMART" id="SM00093"/>
    </source>
</evidence>
<feature type="signal peptide" evidence="4">
    <location>
        <begin position="1"/>
        <end position="19"/>
    </location>
</feature>
<keyword evidence="4" id="KW-0732">Signal</keyword>
<dbReference type="InterPro" id="IPR023795">
    <property type="entry name" value="Serpin_CS"/>
</dbReference>
<keyword evidence="2" id="KW-0722">Serine protease inhibitor</keyword>
<dbReference type="GO" id="GO:0004867">
    <property type="term" value="F:serine-type endopeptidase inhibitor activity"/>
    <property type="evidence" value="ECO:0007669"/>
    <property type="project" value="UniProtKB-KW"/>
</dbReference>
<dbReference type="InterPro" id="IPR036186">
    <property type="entry name" value="Serpin_sf"/>
</dbReference>
<dbReference type="PROSITE" id="PS00284">
    <property type="entry name" value="SERPIN"/>
    <property type="match status" value="1"/>
</dbReference>
<keyword evidence="1" id="KW-0646">Protease inhibitor</keyword>
<proteinExistence type="inferred from homology"/>
<evidence type="ECO:0000313" key="7">
    <source>
        <dbReference type="Proteomes" id="UP001168821"/>
    </source>
</evidence>
<protein>
    <recommendedName>
        <fullName evidence="5">Serpin domain-containing protein</fullName>
    </recommendedName>
</protein>
<reference evidence="6" key="1">
    <citation type="journal article" date="2023" name="G3 (Bethesda)">
        <title>Whole genome assemblies of Zophobas morio and Tenebrio molitor.</title>
        <authorList>
            <person name="Kaur S."/>
            <person name="Stinson S.A."/>
            <person name="diCenzo G.C."/>
        </authorList>
    </citation>
    <scope>NUCLEOTIDE SEQUENCE</scope>
    <source>
        <strain evidence="6">QUZm001</strain>
    </source>
</reference>
<evidence type="ECO:0000256" key="3">
    <source>
        <dbReference type="RuleBase" id="RU000411"/>
    </source>
</evidence>
<dbReference type="PANTHER" id="PTHR11461:SF367">
    <property type="entry name" value="GH21475P-RELATED"/>
    <property type="match status" value="1"/>
</dbReference>
<dbReference type="InterPro" id="IPR042185">
    <property type="entry name" value="Serpin_sf_2"/>
</dbReference>
<dbReference type="Pfam" id="PF00079">
    <property type="entry name" value="Serpin"/>
    <property type="match status" value="1"/>
</dbReference>
<dbReference type="InterPro" id="IPR023796">
    <property type="entry name" value="Serpin_dom"/>
</dbReference>
<accession>A0AA38HKK0</accession>
<evidence type="ECO:0000256" key="2">
    <source>
        <dbReference type="ARBA" id="ARBA00022900"/>
    </source>
</evidence>
<dbReference type="AlphaFoldDB" id="A0AA38HKK0"/>